<evidence type="ECO:0000313" key="4">
    <source>
        <dbReference type="EMBL" id="OHU91102.1"/>
    </source>
</evidence>
<evidence type="ECO:0000313" key="5">
    <source>
        <dbReference type="Proteomes" id="UP000179786"/>
    </source>
</evidence>
<dbReference type="InterPro" id="IPR026956">
    <property type="entry name" value="D-ser_dehydrat-like_dom"/>
</dbReference>
<evidence type="ECO:0000259" key="3">
    <source>
        <dbReference type="SMART" id="SM01119"/>
    </source>
</evidence>
<dbReference type="SMART" id="SM01119">
    <property type="entry name" value="D-ser_dehydrat"/>
    <property type="match status" value="1"/>
</dbReference>
<dbReference type="Gene3D" id="2.40.37.20">
    <property type="entry name" value="D-serine dehydratase-like domain"/>
    <property type="match status" value="1"/>
</dbReference>
<dbReference type="Pfam" id="PF14031">
    <property type="entry name" value="D-ser_dehydrat"/>
    <property type="match status" value="1"/>
</dbReference>
<name>A0A1S1MU94_9GAMM</name>
<reference evidence="4 5" key="1">
    <citation type="submission" date="2016-09" db="EMBL/GenBank/DDBJ databases">
        <title>Pseudoalteromonas amylolytica sp. nov., isolated from the surface seawater.</title>
        <authorList>
            <person name="Wu Y.-H."/>
            <person name="Cheng H."/>
            <person name="Jin X.-B."/>
            <person name="Wang C.-S."/>
            <person name="Xu X.-W."/>
        </authorList>
    </citation>
    <scope>NUCLEOTIDE SEQUENCE [LARGE SCALE GENOMIC DNA]</scope>
    <source>
        <strain evidence="4 5">JW1</strain>
    </source>
</reference>
<feature type="domain" description="D-serine dehydratase-like" evidence="3">
    <location>
        <begin position="296"/>
        <end position="395"/>
    </location>
</feature>
<dbReference type="SUPFAM" id="SSF51419">
    <property type="entry name" value="PLP-binding barrel"/>
    <property type="match status" value="1"/>
</dbReference>
<sequence length="408" mass="45121">MSEFLKGTGKSESLATSGWNILTEEVSFPVAVVKQSAITNNAQWMAQYARQAGVRLAPHGKTTMLPDVFKQQIEQGAWAISLATVPQVLNAVEQGIERVILANQLIGKFHFELIAQLLSQTDTEFYCFVDSPDNARQLGAFFQSKNVTLNILLEVGVEHGRCGVRSSEQLFDLLDVCQQFKALKVCGLSFYEGVITQEHAQQRIHSFVTDVIAMAVQIEQRQGFAIDNPIITGAGSAWYDVVAKAMNDSESRELFTYVLRPGCYLIHDTGIYQSAQQQVLQRSQLACDIKGGLTSGLYLWAYVVSRAEPNLAIIGLGKRDVAFDAGLPTPQLIFSPTTQKLDKAPTEFRVTAIMDQHCMMSIASDSALKVGDLVCFSTSHPCLTFDKWRQIGVVDDDWVISKTLATYF</sequence>
<organism evidence="4 5">
    <name type="scientific">Pseudoalteromonas amylolytica</name>
    <dbReference type="NCBI Taxonomy" id="1859457"/>
    <lineage>
        <taxon>Bacteria</taxon>
        <taxon>Pseudomonadati</taxon>
        <taxon>Pseudomonadota</taxon>
        <taxon>Gammaproteobacteria</taxon>
        <taxon>Alteromonadales</taxon>
        <taxon>Pseudoalteromonadaceae</taxon>
        <taxon>Pseudoalteromonas</taxon>
    </lineage>
</organism>
<dbReference type="GO" id="GO:0016829">
    <property type="term" value="F:lyase activity"/>
    <property type="evidence" value="ECO:0007669"/>
    <property type="project" value="UniProtKB-KW"/>
</dbReference>
<dbReference type="Gene3D" id="3.20.20.10">
    <property type="entry name" value="Alanine racemase"/>
    <property type="match status" value="1"/>
</dbReference>
<keyword evidence="5" id="KW-1185">Reference proteome</keyword>
<dbReference type="AlphaFoldDB" id="A0A1S1MU94"/>
<dbReference type="InterPro" id="IPR042208">
    <property type="entry name" value="D-ser_dehydrat-like_sf"/>
</dbReference>
<dbReference type="OrthoDB" id="9811417at2"/>
<comment type="similarity">
    <text evidence="1">Belongs to the DSD1 family.</text>
</comment>
<dbReference type="InterPro" id="IPR001608">
    <property type="entry name" value="Ala_racemase_N"/>
</dbReference>
<dbReference type="CDD" id="cd06818">
    <property type="entry name" value="PLPDE_III_cryptic_DSD"/>
    <property type="match status" value="1"/>
</dbReference>
<keyword evidence="2" id="KW-0456">Lyase</keyword>
<evidence type="ECO:0000256" key="1">
    <source>
        <dbReference type="ARBA" id="ARBA00005323"/>
    </source>
</evidence>
<dbReference type="PANTHER" id="PTHR28004:SF8">
    <property type="entry name" value="D-SERINE DEAMINASE"/>
    <property type="match status" value="1"/>
</dbReference>
<accession>A0A1S1MU94</accession>
<protein>
    <submittedName>
        <fullName evidence="4">Amino acid deaminase</fullName>
    </submittedName>
</protein>
<dbReference type="InterPro" id="IPR029066">
    <property type="entry name" value="PLP-binding_barrel"/>
</dbReference>
<dbReference type="RefSeq" id="WP_070984683.1">
    <property type="nucleotide sequence ID" value="NZ_MKJU01000025.1"/>
</dbReference>
<dbReference type="Pfam" id="PF01168">
    <property type="entry name" value="Ala_racemase_N"/>
    <property type="match status" value="1"/>
</dbReference>
<dbReference type="Proteomes" id="UP000179786">
    <property type="component" value="Unassembled WGS sequence"/>
</dbReference>
<dbReference type="STRING" id="1859457.BET10_09570"/>
<dbReference type="EMBL" id="MKJU01000025">
    <property type="protein sequence ID" value="OHU91102.1"/>
    <property type="molecule type" value="Genomic_DNA"/>
</dbReference>
<comment type="caution">
    <text evidence="4">The sequence shown here is derived from an EMBL/GenBank/DDBJ whole genome shotgun (WGS) entry which is preliminary data.</text>
</comment>
<gene>
    <name evidence="4" type="ORF">BET10_09570</name>
</gene>
<evidence type="ECO:0000256" key="2">
    <source>
        <dbReference type="ARBA" id="ARBA00023239"/>
    </source>
</evidence>
<dbReference type="PANTHER" id="PTHR28004">
    <property type="entry name" value="ZGC:162816-RELATED"/>
    <property type="match status" value="1"/>
</dbReference>
<proteinExistence type="inferred from homology"/>
<dbReference type="InterPro" id="IPR051466">
    <property type="entry name" value="D-amino_acid_metab_enzyme"/>
</dbReference>